<sequence length="334" mass="35540">MDDALGLWFSLTLADMTPHVSETAPPTATESWLRLRPGLPVCWETTELLRVGFDRAVARVVDPTPSQQRLIGRLVEGFPVSDLTDHARAVGATKQQTHALLAALGPALESVQDYMPGPAMDSAVDTEATPNAGPGAAGSTPRTHPPRGFPIRTQMSDGARRLPGLSGTLSGSVLCDFAKGTQPPELVIYAERFVEPLERAQTWLMAGTPHLRIRFTDTSLIVGPLVIPPGAPCQSCATLAVLERDSAVPVIAAQLIGTRPASETHLVSIVAAATATELIVAWRRGDPYPHHTELTFPVAAGRVVGWPATHAVHPHRECACWLLPQGPPAPVAAR</sequence>
<dbReference type="EMBL" id="SNYA01000010">
    <property type="protein sequence ID" value="TDP89330.1"/>
    <property type="molecule type" value="Genomic_DNA"/>
</dbReference>
<evidence type="ECO:0000313" key="2">
    <source>
        <dbReference type="EMBL" id="TDP89330.1"/>
    </source>
</evidence>
<protein>
    <recommendedName>
        <fullName evidence="4">Bacteriocin biosynthesis cyclodehydratase domain-containing protein</fullName>
    </recommendedName>
</protein>
<name>A0A4R6RRE2_9MICO</name>
<feature type="region of interest" description="Disordered" evidence="1">
    <location>
        <begin position="124"/>
        <end position="147"/>
    </location>
</feature>
<dbReference type="Gene3D" id="3.40.50.720">
    <property type="entry name" value="NAD(P)-binding Rossmann-like Domain"/>
    <property type="match status" value="1"/>
</dbReference>
<accession>A0A4R6RRE2</accession>
<evidence type="ECO:0008006" key="4">
    <source>
        <dbReference type="Google" id="ProtNLM"/>
    </source>
</evidence>
<evidence type="ECO:0000313" key="3">
    <source>
        <dbReference type="Proteomes" id="UP000295601"/>
    </source>
</evidence>
<reference evidence="2 3" key="1">
    <citation type="submission" date="2019-03" db="EMBL/GenBank/DDBJ databases">
        <title>Genomic analyses of the natural microbiome of Caenorhabditis elegans.</title>
        <authorList>
            <person name="Samuel B."/>
        </authorList>
    </citation>
    <scope>NUCLEOTIDE SEQUENCE [LARGE SCALE GENOMIC DNA]</scope>
    <source>
        <strain evidence="2 3">JUb18</strain>
    </source>
</reference>
<gene>
    <name evidence="2" type="ORF">EDF62_3415</name>
</gene>
<organism evidence="2 3">
    <name type="scientific">Leucobacter luti</name>
    <dbReference type="NCBI Taxonomy" id="340320"/>
    <lineage>
        <taxon>Bacteria</taxon>
        <taxon>Bacillati</taxon>
        <taxon>Actinomycetota</taxon>
        <taxon>Actinomycetes</taxon>
        <taxon>Micrococcales</taxon>
        <taxon>Microbacteriaceae</taxon>
        <taxon>Leucobacter</taxon>
    </lineage>
</organism>
<proteinExistence type="predicted"/>
<dbReference type="Proteomes" id="UP000295601">
    <property type="component" value="Unassembled WGS sequence"/>
</dbReference>
<keyword evidence="3" id="KW-1185">Reference proteome</keyword>
<dbReference type="AlphaFoldDB" id="A0A4R6RRE2"/>
<evidence type="ECO:0000256" key="1">
    <source>
        <dbReference type="SAM" id="MobiDB-lite"/>
    </source>
</evidence>
<comment type="caution">
    <text evidence="2">The sequence shown here is derived from an EMBL/GenBank/DDBJ whole genome shotgun (WGS) entry which is preliminary data.</text>
</comment>